<dbReference type="EMBL" id="MPUH01000050">
    <property type="protein sequence ID" value="OMJ93023.1"/>
    <property type="molecule type" value="Genomic_DNA"/>
</dbReference>
<feature type="region of interest" description="Disordered" evidence="1">
    <location>
        <begin position="118"/>
        <end position="155"/>
    </location>
</feature>
<proteinExistence type="predicted"/>
<dbReference type="AlphaFoldDB" id="A0A1R2CVL6"/>
<feature type="compositionally biased region" description="Polar residues" evidence="1">
    <location>
        <begin position="202"/>
        <end position="211"/>
    </location>
</feature>
<feature type="compositionally biased region" description="Basic and acidic residues" evidence="1">
    <location>
        <begin position="142"/>
        <end position="155"/>
    </location>
</feature>
<feature type="region of interest" description="Disordered" evidence="1">
    <location>
        <begin position="183"/>
        <end position="211"/>
    </location>
</feature>
<organism evidence="2 3">
    <name type="scientific">Stentor coeruleus</name>
    <dbReference type="NCBI Taxonomy" id="5963"/>
    <lineage>
        <taxon>Eukaryota</taxon>
        <taxon>Sar</taxon>
        <taxon>Alveolata</taxon>
        <taxon>Ciliophora</taxon>
        <taxon>Postciliodesmatophora</taxon>
        <taxon>Heterotrichea</taxon>
        <taxon>Heterotrichida</taxon>
        <taxon>Stentoridae</taxon>
        <taxon>Stentor</taxon>
    </lineage>
</organism>
<evidence type="ECO:0000256" key="1">
    <source>
        <dbReference type="SAM" id="MobiDB-lite"/>
    </source>
</evidence>
<evidence type="ECO:0000313" key="3">
    <source>
        <dbReference type="Proteomes" id="UP000187209"/>
    </source>
</evidence>
<feature type="compositionally biased region" description="Basic and acidic residues" evidence="1">
    <location>
        <begin position="183"/>
        <end position="200"/>
    </location>
</feature>
<keyword evidence="3" id="KW-1185">Reference proteome</keyword>
<comment type="caution">
    <text evidence="2">The sequence shown here is derived from an EMBL/GenBank/DDBJ whole genome shotgun (WGS) entry which is preliminary data.</text>
</comment>
<dbReference type="Proteomes" id="UP000187209">
    <property type="component" value="Unassembled WGS sequence"/>
</dbReference>
<gene>
    <name evidence="2" type="ORF">SteCoe_4104</name>
</gene>
<accession>A0A1R2CVL6</accession>
<name>A0A1R2CVL6_9CILI</name>
<reference evidence="2 3" key="1">
    <citation type="submission" date="2016-11" db="EMBL/GenBank/DDBJ databases">
        <title>The macronuclear genome of Stentor coeruleus: a giant cell with tiny introns.</title>
        <authorList>
            <person name="Slabodnick M."/>
            <person name="Ruby J.G."/>
            <person name="Reiff S.B."/>
            <person name="Swart E.C."/>
            <person name="Gosai S."/>
            <person name="Prabakaran S."/>
            <person name="Witkowska E."/>
            <person name="Larue G.E."/>
            <person name="Fisher S."/>
            <person name="Freeman R.M."/>
            <person name="Gunawardena J."/>
            <person name="Chu W."/>
            <person name="Stover N.A."/>
            <person name="Gregory B.D."/>
            <person name="Nowacki M."/>
            <person name="Derisi J."/>
            <person name="Roy S.W."/>
            <person name="Marshall W.F."/>
            <person name="Sood P."/>
        </authorList>
    </citation>
    <scope>NUCLEOTIDE SEQUENCE [LARGE SCALE GENOMIC DNA]</scope>
    <source>
        <strain evidence="2">WM001</strain>
    </source>
</reference>
<protein>
    <submittedName>
        <fullName evidence="2">Uncharacterized protein</fullName>
    </submittedName>
</protein>
<sequence>MNLINLAKIFLVKHKYCSKFSLSIGLQISLETAEILMNELALDTEIFPTYTRFIENRIEIIKGLRPDKGFIYSLNYLNHNENIYEIESELRCEFFTNGQIKYFPSRVGCFLQDKRRNHLTQSPKDSSPEITKKYMTRKASGKKPDRQEKREGSLEKILKENTYTIEEGDEKMSRLQKYLKRKAPDTSILEKKPKKTKENFQPKLTSFYSNR</sequence>
<evidence type="ECO:0000313" key="2">
    <source>
        <dbReference type="EMBL" id="OMJ93023.1"/>
    </source>
</evidence>